<proteinExistence type="predicted"/>
<gene>
    <name evidence="1" type="ORF">SAMN04487907_1011090</name>
</gene>
<dbReference type="AlphaFoldDB" id="A0A1I1ET20"/>
<dbReference type="EMBL" id="FOKV01000001">
    <property type="protein sequence ID" value="SFB89852.1"/>
    <property type="molecule type" value="Genomic_DNA"/>
</dbReference>
<name>A0A1I1ET20_9FLAO</name>
<evidence type="ECO:0000313" key="1">
    <source>
        <dbReference type="EMBL" id="SFB89852.1"/>
    </source>
</evidence>
<keyword evidence="2" id="KW-1185">Reference proteome</keyword>
<dbReference type="OrthoDB" id="826112at2"/>
<accession>A0A1I1ET20</accession>
<dbReference type="RefSeq" id="WP_139219137.1">
    <property type="nucleotide sequence ID" value="NZ_FOKV01000001.1"/>
</dbReference>
<evidence type="ECO:0000313" key="2">
    <source>
        <dbReference type="Proteomes" id="UP000199438"/>
    </source>
</evidence>
<organism evidence="1 2">
    <name type="scientific">Zunongwangia mangrovi</name>
    <dbReference type="NCBI Taxonomy" id="1334022"/>
    <lineage>
        <taxon>Bacteria</taxon>
        <taxon>Pseudomonadati</taxon>
        <taxon>Bacteroidota</taxon>
        <taxon>Flavobacteriia</taxon>
        <taxon>Flavobacteriales</taxon>
        <taxon>Flavobacteriaceae</taxon>
        <taxon>Zunongwangia</taxon>
    </lineage>
</organism>
<reference evidence="2" key="1">
    <citation type="submission" date="2016-10" db="EMBL/GenBank/DDBJ databases">
        <authorList>
            <person name="Varghese N."/>
            <person name="Submissions S."/>
        </authorList>
    </citation>
    <scope>NUCLEOTIDE SEQUENCE [LARGE SCALE GENOMIC DNA]</scope>
    <source>
        <strain evidence="2">DSM 24499</strain>
    </source>
</reference>
<protein>
    <submittedName>
        <fullName evidence="1">Uncharacterized protein</fullName>
    </submittedName>
</protein>
<sequence>MKKPIILLFLIFHGTSFCIGQTIQEIFKSFPSTYIPEMTNEAKDSLLKNGTYIFPKAEDYMETMKADYWTENNYIRLEYYFPDGPSGFFIIELKKFQKNDGTPFVVYSKFGGSPKAFDQHVLLTFSYENNTLEPIKDLGLPKTIETKEFLKEKILDSLDGKKLKMNTSYSLKTKDNNCVQYNIYPEIYLYHEWVKTEKFSYIWNGERFEPKEN</sequence>
<dbReference type="Proteomes" id="UP000199438">
    <property type="component" value="Unassembled WGS sequence"/>
</dbReference>